<dbReference type="AlphaFoldDB" id="A0A9X2Z162"/>
<dbReference type="PROSITE" id="PS51733">
    <property type="entry name" value="BPL_LPL_CATALYTIC"/>
    <property type="match status" value="1"/>
</dbReference>
<comment type="caution">
    <text evidence="5">The sequence shown here is derived from an EMBL/GenBank/DDBJ whole genome shotgun (WGS) entry which is preliminary data.</text>
</comment>
<dbReference type="PANTHER" id="PTHR12835">
    <property type="entry name" value="BIOTIN PROTEIN LIGASE"/>
    <property type="match status" value="1"/>
</dbReference>
<dbReference type="EC" id="6.3.4.15" evidence="3"/>
<dbReference type="Gene3D" id="3.30.930.10">
    <property type="entry name" value="Bira Bifunctional Protein, Domain 2"/>
    <property type="match status" value="1"/>
</dbReference>
<dbReference type="PANTHER" id="PTHR12835:SF5">
    <property type="entry name" value="BIOTIN--PROTEIN LIGASE"/>
    <property type="match status" value="1"/>
</dbReference>
<dbReference type="SUPFAM" id="SSF55681">
    <property type="entry name" value="Class II aaRS and biotin synthetases"/>
    <property type="match status" value="1"/>
</dbReference>
<dbReference type="InterPro" id="IPR045864">
    <property type="entry name" value="aa-tRNA-synth_II/BPL/LPL"/>
</dbReference>
<evidence type="ECO:0000313" key="6">
    <source>
        <dbReference type="Proteomes" id="UP001141629"/>
    </source>
</evidence>
<reference evidence="5" key="2">
    <citation type="journal article" date="2022" name="BMC Genomics">
        <title>Comparative genome analysis of mycobacteria focusing on tRNA and non-coding RNA.</title>
        <authorList>
            <person name="Behra P.R.K."/>
            <person name="Pettersson B.M.F."/>
            <person name="Ramesh M."/>
            <person name="Das S."/>
            <person name="Dasgupta S."/>
            <person name="Kirsebom L.A."/>
        </authorList>
    </citation>
    <scope>NUCLEOTIDE SEQUENCE</scope>
    <source>
        <strain evidence="5">DSM 44838</strain>
    </source>
</reference>
<protein>
    <recommendedName>
        <fullName evidence="3">biotin--[biotin carboxyl-carrier protein] ligase</fullName>
        <ecNumber evidence="3">6.3.4.15</ecNumber>
    </recommendedName>
</protein>
<dbReference type="NCBIfam" id="TIGR00121">
    <property type="entry name" value="birA_ligase"/>
    <property type="match status" value="1"/>
</dbReference>
<accession>A0A9X2Z162</accession>
<dbReference type="GO" id="GO:0005737">
    <property type="term" value="C:cytoplasm"/>
    <property type="evidence" value="ECO:0007669"/>
    <property type="project" value="TreeGrafter"/>
</dbReference>
<gene>
    <name evidence="5" type="ORF">H7K45_15680</name>
</gene>
<dbReference type="Pfam" id="PF03099">
    <property type="entry name" value="BPL_LplA_LipB"/>
    <property type="match status" value="1"/>
</dbReference>
<reference evidence="5" key="1">
    <citation type="submission" date="2020-07" db="EMBL/GenBank/DDBJ databases">
        <authorList>
            <person name="Pettersson B.M.F."/>
            <person name="Behra P.R.K."/>
            <person name="Ramesh M."/>
            <person name="Das S."/>
            <person name="Dasgupta S."/>
            <person name="Kirsebom L.A."/>
        </authorList>
    </citation>
    <scope>NUCLEOTIDE SEQUENCE</scope>
    <source>
        <strain evidence="5">DSM 44838</strain>
    </source>
</reference>
<evidence type="ECO:0000259" key="4">
    <source>
        <dbReference type="PROSITE" id="PS51733"/>
    </source>
</evidence>
<dbReference type="EMBL" id="JACKVK010000008">
    <property type="protein sequence ID" value="MCV7421990.1"/>
    <property type="molecule type" value="Genomic_DNA"/>
</dbReference>
<keyword evidence="1 5" id="KW-0436">Ligase</keyword>
<organism evidence="5 6">
    <name type="scientific">Mycobacterium yunnanensis</name>
    <dbReference type="NCBI Taxonomy" id="368477"/>
    <lineage>
        <taxon>Bacteria</taxon>
        <taxon>Bacillati</taxon>
        <taxon>Actinomycetota</taxon>
        <taxon>Actinomycetes</taxon>
        <taxon>Mycobacteriales</taxon>
        <taxon>Mycobacteriaceae</taxon>
        <taxon>Mycobacterium</taxon>
    </lineage>
</organism>
<evidence type="ECO:0000256" key="1">
    <source>
        <dbReference type="ARBA" id="ARBA00022598"/>
    </source>
</evidence>
<keyword evidence="6" id="KW-1185">Reference proteome</keyword>
<dbReference type="RefSeq" id="WP_372512553.1">
    <property type="nucleotide sequence ID" value="NZ_JACKVK010000008.1"/>
</dbReference>
<proteinExistence type="predicted"/>
<evidence type="ECO:0000256" key="2">
    <source>
        <dbReference type="ARBA" id="ARBA00023267"/>
    </source>
</evidence>
<name>A0A9X2Z162_9MYCO</name>
<keyword evidence="2" id="KW-0092">Biotin</keyword>
<dbReference type="InterPro" id="IPR003142">
    <property type="entry name" value="BPL_C"/>
</dbReference>
<dbReference type="InterPro" id="IPR004408">
    <property type="entry name" value="Biotin_CoA_COase_ligase"/>
</dbReference>
<dbReference type="Proteomes" id="UP001141629">
    <property type="component" value="Unassembled WGS sequence"/>
</dbReference>
<dbReference type="Gene3D" id="2.30.30.100">
    <property type="match status" value="1"/>
</dbReference>
<dbReference type="GO" id="GO:0004077">
    <property type="term" value="F:biotin--[biotin carboxyl-carrier protein] ligase activity"/>
    <property type="evidence" value="ECO:0007669"/>
    <property type="project" value="UniProtKB-EC"/>
</dbReference>
<evidence type="ECO:0000256" key="3">
    <source>
        <dbReference type="ARBA" id="ARBA00024227"/>
    </source>
</evidence>
<dbReference type="Pfam" id="PF02237">
    <property type="entry name" value="BPL_C"/>
    <property type="match status" value="1"/>
</dbReference>
<sequence>MSEHQKRPPLDRDLLSSLVVHQGSLWRRLDVVAETGSTNADLIARAAAGEDVAGSVLLAEHQTTGRGRNGRVWSAVPRAQISMSVGVPTKGLPAAAWGWVPLITGLAVVDAVADVAGIDVGLKWPNDVLSVGDGRKLAGILAEVASPAAVIVVGIGVNVSLGADELPEPTATSLRVLLADDPDRGALVVAVLRQLQRRVDALTAAGGADSGLVDDYLAKSLTVSARVRATLPGDLEVVGTAVSVDDQGRLRIDTGEGVTVVSAGDIVHLRPV</sequence>
<feature type="domain" description="BPL/LPL catalytic" evidence="4">
    <location>
        <begin position="17"/>
        <end position="203"/>
    </location>
</feature>
<dbReference type="InterPro" id="IPR004143">
    <property type="entry name" value="BPL_LPL_catalytic"/>
</dbReference>
<evidence type="ECO:0000313" key="5">
    <source>
        <dbReference type="EMBL" id="MCV7421990.1"/>
    </source>
</evidence>